<evidence type="ECO:0000259" key="6">
    <source>
        <dbReference type="Pfam" id="PF13649"/>
    </source>
</evidence>
<dbReference type="Gene3D" id="3.40.50.150">
    <property type="entry name" value="Vaccinia Virus protein VP39"/>
    <property type="match status" value="1"/>
</dbReference>
<sequence>MADWNPSLYLQYGAERTRPAVELLARVTLDEPAAIVDLGCGPANSTALLKQRWPSAHITGVDNSPAMLAEARSNLPDCSFVEADIRHYRPGRPLDLIYANASLQWLPDHYDLLPHLVSLLTIRGVLAIQMPDNWMEPTHVSMREVAYEQGYPDRGREPLPGVHAYYDILTDAGCDVDIWRTTYFHIMRSHQAIIDWVSATGLRPWLKELNQSEQEAYLRRYHELLEEQYPLQENGQILLAFPRLFIVAKRQP</sequence>
<comment type="function">
    <text evidence="5">Catalyzes the S-adenosylmethionine monomethyl esterification of trans-aconitate.</text>
</comment>
<dbReference type="EMBL" id="CP142124">
    <property type="protein sequence ID" value="WRW29477.1"/>
    <property type="molecule type" value="Genomic_DNA"/>
</dbReference>
<proteinExistence type="inferred from homology"/>
<dbReference type="RefSeq" id="WP_326466385.1">
    <property type="nucleotide sequence ID" value="NZ_CP142124.1"/>
</dbReference>
<dbReference type="PANTHER" id="PTHR43861:SF1">
    <property type="entry name" value="TRANS-ACONITATE 2-METHYLTRANSFERASE"/>
    <property type="match status" value="1"/>
</dbReference>
<dbReference type="Gene3D" id="1.10.150.290">
    <property type="entry name" value="S-adenosyl-L-methionine-dependent methyltransferases"/>
    <property type="match status" value="1"/>
</dbReference>
<evidence type="ECO:0000256" key="1">
    <source>
        <dbReference type="ARBA" id="ARBA00022490"/>
    </source>
</evidence>
<keyword evidence="4 5" id="KW-0949">S-adenosyl-L-methionine</keyword>
<reference evidence="7 8" key="1">
    <citation type="submission" date="2024-01" db="EMBL/GenBank/DDBJ databases">
        <title>AV1 has a protective and therapeutic effect against plant viruses.</title>
        <authorList>
            <person name="Wang F."/>
        </authorList>
    </citation>
    <scope>NUCLEOTIDE SEQUENCE [LARGE SCALE GENOMIC DNA]</scope>
    <source>
        <strain evidence="7 8">AV1</strain>
    </source>
</reference>
<dbReference type="Proteomes" id="UP001330482">
    <property type="component" value="Chromosome"/>
</dbReference>
<dbReference type="HAMAP" id="MF_00560">
    <property type="entry name" value="Tran_acon_Me_trans"/>
    <property type="match status" value="1"/>
</dbReference>
<keyword evidence="3 5" id="KW-0808">Transferase</keyword>
<evidence type="ECO:0000313" key="8">
    <source>
        <dbReference type="Proteomes" id="UP001330482"/>
    </source>
</evidence>
<keyword evidence="1 5" id="KW-0963">Cytoplasm</keyword>
<feature type="domain" description="Methyltransferase" evidence="6">
    <location>
        <begin position="35"/>
        <end position="120"/>
    </location>
</feature>
<dbReference type="Pfam" id="PF13649">
    <property type="entry name" value="Methyltransf_25"/>
    <property type="match status" value="1"/>
</dbReference>
<gene>
    <name evidence="5 7" type="primary">tam</name>
    <name evidence="7" type="ORF">VPX56_11645</name>
</gene>
<comment type="subcellular location">
    <subcellularLocation>
        <location evidence="5">Cytoplasm</location>
    </subcellularLocation>
</comment>
<comment type="catalytic activity">
    <reaction evidence="5">
        <text>trans-aconitate + S-adenosyl-L-methionine = (E)-3-(methoxycarbonyl)pent-2-enedioate + S-adenosyl-L-homocysteine</text>
        <dbReference type="Rhea" id="RHEA:14969"/>
        <dbReference type="ChEBI" id="CHEBI:15708"/>
        <dbReference type="ChEBI" id="CHEBI:57470"/>
        <dbReference type="ChEBI" id="CHEBI:57856"/>
        <dbReference type="ChEBI" id="CHEBI:59789"/>
        <dbReference type="EC" id="2.1.1.144"/>
    </reaction>
</comment>
<dbReference type="InterPro" id="IPR023506">
    <property type="entry name" value="Trans-aconitate_MeTrfase"/>
</dbReference>
<comment type="similarity">
    <text evidence="5">Belongs to the methyltransferase superfamily. Tam family.</text>
</comment>
<organism evidence="7 8">
    <name type="scientific">Enterobacter wuhouensis</name>
    <dbReference type="NCBI Taxonomy" id="2529381"/>
    <lineage>
        <taxon>Bacteria</taxon>
        <taxon>Pseudomonadati</taxon>
        <taxon>Pseudomonadota</taxon>
        <taxon>Gammaproteobacteria</taxon>
        <taxon>Enterobacterales</taxon>
        <taxon>Enterobacteriaceae</taxon>
        <taxon>Enterobacter</taxon>
    </lineage>
</organism>
<evidence type="ECO:0000256" key="2">
    <source>
        <dbReference type="ARBA" id="ARBA00022603"/>
    </source>
</evidence>
<name>A0ABZ1DAN8_9ENTR</name>
<keyword evidence="2 5" id="KW-0489">Methyltransferase</keyword>
<dbReference type="GO" id="GO:0032259">
    <property type="term" value="P:methylation"/>
    <property type="evidence" value="ECO:0007669"/>
    <property type="project" value="UniProtKB-KW"/>
</dbReference>
<dbReference type="EC" id="2.1.1.144" evidence="5"/>
<evidence type="ECO:0000256" key="5">
    <source>
        <dbReference type="HAMAP-Rule" id="MF_00560"/>
    </source>
</evidence>
<evidence type="ECO:0000256" key="3">
    <source>
        <dbReference type="ARBA" id="ARBA00022679"/>
    </source>
</evidence>
<protein>
    <recommendedName>
        <fullName evidence="5">Trans-aconitate 2-methyltransferase</fullName>
        <ecNumber evidence="5">2.1.1.144</ecNumber>
    </recommendedName>
</protein>
<keyword evidence="8" id="KW-1185">Reference proteome</keyword>
<dbReference type="InterPro" id="IPR041698">
    <property type="entry name" value="Methyltransf_25"/>
</dbReference>
<dbReference type="SUPFAM" id="SSF53335">
    <property type="entry name" value="S-adenosyl-L-methionine-dependent methyltransferases"/>
    <property type="match status" value="1"/>
</dbReference>
<dbReference type="NCBIfam" id="NF002463">
    <property type="entry name" value="PRK01683.1"/>
    <property type="match status" value="1"/>
</dbReference>
<evidence type="ECO:0000313" key="7">
    <source>
        <dbReference type="EMBL" id="WRW29477.1"/>
    </source>
</evidence>
<dbReference type="CDD" id="cd02440">
    <property type="entry name" value="AdoMet_MTases"/>
    <property type="match status" value="1"/>
</dbReference>
<evidence type="ECO:0000256" key="4">
    <source>
        <dbReference type="ARBA" id="ARBA00022691"/>
    </source>
</evidence>
<accession>A0ABZ1DAN8</accession>
<dbReference type="PANTHER" id="PTHR43861">
    <property type="entry name" value="TRANS-ACONITATE 2-METHYLTRANSFERASE-RELATED"/>
    <property type="match status" value="1"/>
</dbReference>
<dbReference type="InterPro" id="IPR029063">
    <property type="entry name" value="SAM-dependent_MTases_sf"/>
</dbReference>
<dbReference type="GO" id="GO:0030798">
    <property type="term" value="F:trans-aconitate 2-methyltransferase activity"/>
    <property type="evidence" value="ECO:0007669"/>
    <property type="project" value="UniProtKB-EC"/>
</dbReference>
<dbReference type="InterPro" id="IPR023149">
    <property type="entry name" value="Trans_acon_MeTrfase_C"/>
</dbReference>